<dbReference type="GO" id="GO:0050660">
    <property type="term" value="F:flavin adenine dinucleotide binding"/>
    <property type="evidence" value="ECO:0007669"/>
    <property type="project" value="InterPro"/>
</dbReference>
<name>A0A9P8Y3N6_9PEZI</name>
<dbReference type="AlphaFoldDB" id="A0A9P8Y3N6"/>
<evidence type="ECO:0000256" key="3">
    <source>
        <dbReference type="ARBA" id="ARBA00022630"/>
    </source>
</evidence>
<dbReference type="InterPro" id="IPR036188">
    <property type="entry name" value="FAD/NAD-bd_sf"/>
</dbReference>
<dbReference type="SUPFAM" id="SSF51905">
    <property type="entry name" value="FAD/NAD(P)-binding domain"/>
    <property type="match status" value="1"/>
</dbReference>
<evidence type="ECO:0000256" key="4">
    <source>
        <dbReference type="ARBA" id="ARBA00022827"/>
    </source>
</evidence>
<keyword evidence="4" id="KW-0274">FAD</keyword>
<comment type="caution">
    <text evidence="8">The sequence shown here is derived from an EMBL/GenBank/DDBJ whole genome shotgun (WGS) entry which is preliminary data.</text>
</comment>
<dbReference type="InterPro" id="IPR045170">
    <property type="entry name" value="MTOX"/>
</dbReference>
<reference evidence="8" key="1">
    <citation type="journal article" date="2021" name="Nat. Commun.">
        <title>Genetic determinants of endophytism in the Arabidopsis root mycobiome.</title>
        <authorList>
            <person name="Mesny F."/>
            <person name="Miyauchi S."/>
            <person name="Thiergart T."/>
            <person name="Pickel B."/>
            <person name="Atanasova L."/>
            <person name="Karlsson M."/>
            <person name="Huettel B."/>
            <person name="Barry K.W."/>
            <person name="Haridas S."/>
            <person name="Chen C."/>
            <person name="Bauer D."/>
            <person name="Andreopoulos W."/>
            <person name="Pangilinan J."/>
            <person name="LaButti K."/>
            <person name="Riley R."/>
            <person name="Lipzen A."/>
            <person name="Clum A."/>
            <person name="Drula E."/>
            <person name="Henrissat B."/>
            <person name="Kohler A."/>
            <person name="Grigoriev I.V."/>
            <person name="Martin F.M."/>
            <person name="Hacquard S."/>
        </authorList>
    </citation>
    <scope>NUCLEOTIDE SEQUENCE</scope>
    <source>
        <strain evidence="8">MPI-CAGE-CH-0230</strain>
    </source>
</reference>
<evidence type="ECO:0000256" key="2">
    <source>
        <dbReference type="ARBA" id="ARBA00010989"/>
    </source>
</evidence>
<sequence>MPDGMVKKSDPIIIVGGGAFGLSTALHLLRRQYTDITVFEQDAQIPSKYSAANDLNKIMRVEYEDPWYTDLTYKALEGWKTPLFAPYFHQVGFLHCVSATAPQRAIDTLNRFRDAALRDARVAKHVSDISQLSDIRDDYRCWQFSGDFPGWKGYLNKLDGYTHSANALRGIHRHVSTRGVKFKVDPVAGSVREILYDSNTNKTTGVKTRDGSVHESSLVIIAAGAMAAKLLPGIGQQVVAKSWSVAHVRLSDDETASLRGIPVAYARDLGFLFEPDPATNLLKICPMGGGYINTDQQTGVSLPPDDWSQTVDILPVEDEKRIRQLLRETIPALADRPLVNKALCWFADTEDSDFIVDYVPGTDRSVIVLSGDSGHGFKMFPIVGGWSADLLENGSKGQPIHRWQWKGKGRHGAAIAGGLGQYC</sequence>
<dbReference type="Proteomes" id="UP000756346">
    <property type="component" value="Unassembled WGS sequence"/>
</dbReference>
<dbReference type="Gene3D" id="3.30.9.10">
    <property type="entry name" value="D-Amino Acid Oxidase, subunit A, domain 2"/>
    <property type="match status" value="1"/>
</dbReference>
<dbReference type="GO" id="GO:0008115">
    <property type="term" value="F:sarcosine oxidase activity"/>
    <property type="evidence" value="ECO:0007669"/>
    <property type="project" value="TreeGrafter"/>
</dbReference>
<keyword evidence="9" id="KW-1185">Reference proteome</keyword>
<evidence type="ECO:0000313" key="8">
    <source>
        <dbReference type="EMBL" id="KAH7028775.1"/>
    </source>
</evidence>
<dbReference type="Pfam" id="PF01266">
    <property type="entry name" value="DAO"/>
    <property type="match status" value="1"/>
</dbReference>
<dbReference type="PANTHER" id="PTHR10961:SF26">
    <property type="entry name" value="L-SACCHAROPINE OXIDASE"/>
    <property type="match status" value="1"/>
</dbReference>
<dbReference type="RefSeq" id="XP_046011063.1">
    <property type="nucleotide sequence ID" value="XM_046158796.1"/>
</dbReference>
<keyword evidence="3" id="KW-0285">Flavoprotein</keyword>
<dbReference type="PANTHER" id="PTHR10961">
    <property type="entry name" value="PEROXISOMAL SARCOSINE OXIDASE"/>
    <property type="match status" value="1"/>
</dbReference>
<keyword evidence="6" id="KW-1133">Transmembrane helix</keyword>
<keyword evidence="6" id="KW-0472">Membrane</keyword>
<evidence type="ECO:0000313" key="9">
    <source>
        <dbReference type="Proteomes" id="UP000756346"/>
    </source>
</evidence>
<accession>A0A9P8Y3N6</accession>
<gene>
    <name evidence="8" type="ORF">B0I36DRAFT_363399</name>
</gene>
<evidence type="ECO:0000256" key="5">
    <source>
        <dbReference type="ARBA" id="ARBA00023002"/>
    </source>
</evidence>
<dbReference type="EMBL" id="JAGTJQ010000006">
    <property type="protein sequence ID" value="KAH7028775.1"/>
    <property type="molecule type" value="Genomic_DNA"/>
</dbReference>
<protein>
    <submittedName>
        <fullName evidence="8">FAD dependent oxidoreductase</fullName>
    </submittedName>
</protein>
<proteinExistence type="inferred from homology"/>
<dbReference type="GeneID" id="70188342"/>
<organism evidence="8 9">
    <name type="scientific">Microdochium trichocladiopsis</name>
    <dbReference type="NCBI Taxonomy" id="1682393"/>
    <lineage>
        <taxon>Eukaryota</taxon>
        <taxon>Fungi</taxon>
        <taxon>Dikarya</taxon>
        <taxon>Ascomycota</taxon>
        <taxon>Pezizomycotina</taxon>
        <taxon>Sordariomycetes</taxon>
        <taxon>Xylariomycetidae</taxon>
        <taxon>Xylariales</taxon>
        <taxon>Microdochiaceae</taxon>
        <taxon>Microdochium</taxon>
    </lineage>
</organism>
<evidence type="ECO:0000259" key="7">
    <source>
        <dbReference type="Pfam" id="PF01266"/>
    </source>
</evidence>
<feature type="transmembrane region" description="Helical" evidence="6">
    <location>
        <begin position="12"/>
        <end position="29"/>
    </location>
</feature>
<feature type="domain" description="FAD dependent oxidoreductase" evidence="7">
    <location>
        <begin position="12"/>
        <end position="390"/>
    </location>
</feature>
<evidence type="ECO:0000256" key="1">
    <source>
        <dbReference type="ARBA" id="ARBA00001974"/>
    </source>
</evidence>
<keyword evidence="5" id="KW-0560">Oxidoreductase</keyword>
<dbReference type="InterPro" id="IPR006076">
    <property type="entry name" value="FAD-dep_OxRdtase"/>
</dbReference>
<evidence type="ECO:0000256" key="6">
    <source>
        <dbReference type="SAM" id="Phobius"/>
    </source>
</evidence>
<dbReference type="Gene3D" id="3.50.50.60">
    <property type="entry name" value="FAD/NAD(P)-binding domain"/>
    <property type="match status" value="1"/>
</dbReference>
<comment type="cofactor">
    <cofactor evidence="1">
        <name>FAD</name>
        <dbReference type="ChEBI" id="CHEBI:57692"/>
    </cofactor>
</comment>
<dbReference type="GO" id="GO:0051698">
    <property type="term" value="F:saccharopine oxidase activity"/>
    <property type="evidence" value="ECO:0007669"/>
    <property type="project" value="TreeGrafter"/>
</dbReference>
<comment type="similarity">
    <text evidence="2">Belongs to the MSOX/MTOX family.</text>
</comment>
<keyword evidence="6" id="KW-0812">Transmembrane</keyword>
<dbReference type="OrthoDB" id="2219495at2759"/>